<dbReference type="Pfam" id="PF07330">
    <property type="entry name" value="DUF1467"/>
    <property type="match status" value="1"/>
</dbReference>
<proteinExistence type="predicted"/>
<feature type="transmembrane region" description="Helical" evidence="1">
    <location>
        <begin position="47"/>
        <end position="69"/>
    </location>
</feature>
<protein>
    <submittedName>
        <fullName evidence="2">DUF1467 family protein</fullName>
    </submittedName>
</protein>
<keyword evidence="1" id="KW-1133">Transmembrane helix</keyword>
<reference evidence="2" key="1">
    <citation type="submission" date="2022-08" db="EMBL/GenBank/DDBJ databases">
        <title>Nisaea acidiphila sp. nov., isolated from a marine algal debris and emended description of the genus Nisaea Urios et al. 2008.</title>
        <authorList>
            <person name="Kwon K."/>
        </authorList>
    </citation>
    <scope>NUCLEOTIDE SEQUENCE</scope>
    <source>
        <strain evidence="2">MEBiC11861</strain>
    </source>
</reference>
<gene>
    <name evidence="2" type="ORF">NUH88_00765</name>
</gene>
<evidence type="ECO:0000313" key="3">
    <source>
        <dbReference type="Proteomes" id="UP001060336"/>
    </source>
</evidence>
<name>A0A9J7ASJ3_9PROT</name>
<organism evidence="2 3">
    <name type="scientific">Nisaea acidiphila</name>
    <dbReference type="NCBI Taxonomy" id="1862145"/>
    <lineage>
        <taxon>Bacteria</taxon>
        <taxon>Pseudomonadati</taxon>
        <taxon>Pseudomonadota</taxon>
        <taxon>Alphaproteobacteria</taxon>
        <taxon>Rhodospirillales</taxon>
        <taxon>Thalassobaculaceae</taxon>
        <taxon>Nisaea</taxon>
    </lineage>
</organism>
<dbReference type="KEGG" id="naci:NUH88_00765"/>
<keyword evidence="3" id="KW-1185">Reference proteome</keyword>
<dbReference type="InterPro" id="IPR009935">
    <property type="entry name" value="DUF1467"/>
</dbReference>
<evidence type="ECO:0000313" key="2">
    <source>
        <dbReference type="EMBL" id="UUX50239.1"/>
    </source>
</evidence>
<dbReference type="Proteomes" id="UP001060336">
    <property type="component" value="Chromosome"/>
</dbReference>
<sequence>MQDPVSVVVVFLLLWWWFFLMALPIGVRVPEEAEEGHAASAPRRPHLWKKAVGATIAALVGTLLVDYVIGADLFSFRDAIKDW</sequence>
<evidence type="ECO:0000256" key="1">
    <source>
        <dbReference type="SAM" id="Phobius"/>
    </source>
</evidence>
<accession>A0A9J7ASJ3</accession>
<dbReference type="EMBL" id="CP102480">
    <property type="protein sequence ID" value="UUX50239.1"/>
    <property type="molecule type" value="Genomic_DNA"/>
</dbReference>
<keyword evidence="1" id="KW-0812">Transmembrane</keyword>
<dbReference type="AlphaFoldDB" id="A0A9J7ASJ3"/>
<keyword evidence="1" id="KW-0472">Membrane</keyword>
<dbReference type="RefSeq" id="WP_257769353.1">
    <property type="nucleotide sequence ID" value="NZ_CP102480.1"/>
</dbReference>
<feature type="transmembrane region" description="Helical" evidence="1">
    <location>
        <begin position="6"/>
        <end position="27"/>
    </location>
</feature>